<feature type="transmembrane region" description="Helical" evidence="7">
    <location>
        <begin position="107"/>
        <end position="130"/>
    </location>
</feature>
<dbReference type="Proteomes" id="UP001320715">
    <property type="component" value="Unassembled WGS sequence"/>
</dbReference>
<dbReference type="CDD" id="cd03392">
    <property type="entry name" value="PAP2_like_2"/>
    <property type="match status" value="1"/>
</dbReference>
<organism evidence="9 10">
    <name type="scientific">Hoeflea alexandrii</name>
    <dbReference type="NCBI Taxonomy" id="288436"/>
    <lineage>
        <taxon>Bacteria</taxon>
        <taxon>Pseudomonadati</taxon>
        <taxon>Pseudomonadota</taxon>
        <taxon>Alphaproteobacteria</taxon>
        <taxon>Hyphomicrobiales</taxon>
        <taxon>Rhizobiaceae</taxon>
        <taxon>Hoeflea</taxon>
    </lineage>
</organism>
<dbReference type="Pfam" id="PF14067">
    <property type="entry name" value="LssY_C"/>
    <property type="match status" value="1"/>
</dbReference>
<reference evidence="9 10" key="1">
    <citation type="submission" date="2020-01" db="EMBL/GenBank/DDBJ databases">
        <title>Genomes of bacteria type strains.</title>
        <authorList>
            <person name="Chen J."/>
            <person name="Zhu S."/>
            <person name="Yang J."/>
        </authorList>
    </citation>
    <scope>NUCLEOTIDE SEQUENCE [LARGE SCALE GENOMIC DNA]</scope>
    <source>
        <strain evidence="9 10">DSM 16655</strain>
    </source>
</reference>
<protein>
    <submittedName>
        <fullName evidence="9">Phosphatase PAP2 family protein</fullName>
    </submittedName>
</protein>
<keyword evidence="4 7" id="KW-0812">Transmembrane</keyword>
<dbReference type="SMART" id="SM00014">
    <property type="entry name" value="acidPPc"/>
    <property type="match status" value="1"/>
</dbReference>
<evidence type="ECO:0000256" key="7">
    <source>
        <dbReference type="SAM" id="Phobius"/>
    </source>
</evidence>
<dbReference type="Pfam" id="PF09335">
    <property type="entry name" value="VTT_dom"/>
    <property type="match status" value="1"/>
</dbReference>
<feature type="transmembrane region" description="Helical" evidence="7">
    <location>
        <begin position="334"/>
        <end position="354"/>
    </location>
</feature>
<dbReference type="SUPFAM" id="SSF48317">
    <property type="entry name" value="Acid phosphatase/Vanadium-dependent haloperoxidase"/>
    <property type="match status" value="1"/>
</dbReference>
<feature type="transmembrane region" description="Helical" evidence="7">
    <location>
        <begin position="374"/>
        <end position="393"/>
    </location>
</feature>
<dbReference type="InterPro" id="IPR032816">
    <property type="entry name" value="VTT_dom"/>
</dbReference>
<dbReference type="PANTHER" id="PTHR30353:SF15">
    <property type="entry name" value="INNER MEMBRANE PROTEIN YABI"/>
    <property type="match status" value="1"/>
</dbReference>
<comment type="caution">
    <text evidence="9">The sequence shown here is derived from an EMBL/GenBank/DDBJ whole genome shotgun (WGS) entry which is preliminary data.</text>
</comment>
<feature type="domain" description="Phosphatidic acid phosphatase type 2/haloperoxidase" evidence="8">
    <location>
        <begin position="331"/>
        <end position="442"/>
    </location>
</feature>
<proteinExistence type="inferred from homology"/>
<gene>
    <name evidence="9" type="ORF">GTW23_23090</name>
</gene>
<dbReference type="PANTHER" id="PTHR30353">
    <property type="entry name" value="INNER MEMBRANE PROTEIN DEDA-RELATED"/>
    <property type="match status" value="1"/>
</dbReference>
<feature type="transmembrane region" description="Helical" evidence="7">
    <location>
        <begin position="400"/>
        <end position="419"/>
    </location>
</feature>
<evidence type="ECO:0000256" key="3">
    <source>
        <dbReference type="ARBA" id="ARBA00022475"/>
    </source>
</evidence>
<dbReference type="Gene3D" id="1.20.144.10">
    <property type="entry name" value="Phosphatidic acid phosphatase type 2/haloperoxidase"/>
    <property type="match status" value="1"/>
</dbReference>
<evidence type="ECO:0000313" key="9">
    <source>
        <dbReference type="EMBL" id="MCO6411075.1"/>
    </source>
</evidence>
<dbReference type="Pfam" id="PF01569">
    <property type="entry name" value="PAP2"/>
    <property type="match status" value="1"/>
</dbReference>
<sequence>MPLSLDQLLPSLQALGVWTYWILGLFALMEAIVFTGIVVPGMIAVIAGGMLVERGVLDFFDLGWFIFVGTILGSEVSFRLGGLAEGGLRRQQAYADSKHVIRAKALLARYGGFALVVGRFFGPLSAFVPFTAAMAGMPHRRFMSWNLVSAIPYAFGLPAAGYFFGSAISTLGAAAPRVLAFGSIILVGLAILWFVIVRLQRSLPLLAMILQSTVSGLAQTRLVERIRARHPQAASFLAARFETGRFWGLSATVLAVLFLYLMGAYVDSVYDFIGSTEVTQADQRVANLLYAMRDTRLISFFGWVTAFGGWEVILPLVAGATVGLLILRQSALATGLWIVILGNQASVTILKVLFDRERSPLGYFAETSGSFPSGHAAASVAIWGMLLFIAWRIRLLPATVAMLAAATVVCAIGLSRVYLIEHYVSDVVNGYIVGGLWLVIGISFCQWWSSRKETGNHSRPANRIATVAYGSMGAGLAVALTLASLFSDPVNQSAENSGIRTLDLAHLSSSAVSLRTESLTGVPRQPISMVIEAPDAGALSATMQKAGWVPAPRPDLLTLSKALWADWVGGSLPQPLVISTFWQARPNSLGFAKVSNDGSDQPRSHVRIWAVPTKKGSQGTAYLASVSVEDPLEWTLGDEENSPQFDTMSKASAARLVETLELQGLRAKLSR</sequence>
<feature type="transmembrane region" description="Helical" evidence="7">
    <location>
        <begin position="431"/>
        <end position="449"/>
    </location>
</feature>
<evidence type="ECO:0000313" key="10">
    <source>
        <dbReference type="Proteomes" id="UP001320715"/>
    </source>
</evidence>
<dbReference type="EMBL" id="JAAAML010000007">
    <property type="protein sequence ID" value="MCO6411075.1"/>
    <property type="molecule type" value="Genomic_DNA"/>
</dbReference>
<dbReference type="InterPro" id="IPR036938">
    <property type="entry name" value="PAP2/HPO_sf"/>
</dbReference>
<keyword evidence="10" id="KW-1185">Reference proteome</keyword>
<evidence type="ECO:0000256" key="1">
    <source>
        <dbReference type="ARBA" id="ARBA00004651"/>
    </source>
</evidence>
<dbReference type="InterPro" id="IPR000326">
    <property type="entry name" value="PAP2/HPO"/>
</dbReference>
<comment type="subcellular location">
    <subcellularLocation>
        <location evidence="1">Cell membrane</location>
        <topology evidence="1">Multi-pass membrane protein</topology>
    </subcellularLocation>
</comment>
<feature type="transmembrane region" description="Helical" evidence="7">
    <location>
        <begin position="178"/>
        <end position="197"/>
    </location>
</feature>
<accession>A0ABT1CXZ6</accession>
<dbReference type="InterPro" id="IPR025902">
    <property type="entry name" value="LssY-like-C_dom"/>
</dbReference>
<evidence type="ECO:0000259" key="8">
    <source>
        <dbReference type="SMART" id="SM00014"/>
    </source>
</evidence>
<comment type="similarity">
    <text evidence="2">Belongs to the DedA family.</text>
</comment>
<keyword evidence="6 7" id="KW-0472">Membrane</keyword>
<name>A0ABT1CXZ6_9HYPH</name>
<feature type="transmembrane region" description="Helical" evidence="7">
    <location>
        <begin position="300"/>
        <end position="327"/>
    </location>
</feature>
<feature type="transmembrane region" description="Helical" evidence="7">
    <location>
        <begin position="461"/>
        <end position="486"/>
    </location>
</feature>
<keyword evidence="5 7" id="KW-1133">Transmembrane helix</keyword>
<evidence type="ECO:0000256" key="2">
    <source>
        <dbReference type="ARBA" id="ARBA00010792"/>
    </source>
</evidence>
<dbReference type="InterPro" id="IPR032818">
    <property type="entry name" value="DedA-like"/>
</dbReference>
<evidence type="ECO:0000256" key="6">
    <source>
        <dbReference type="ARBA" id="ARBA00023136"/>
    </source>
</evidence>
<feature type="transmembrane region" description="Helical" evidence="7">
    <location>
        <begin position="150"/>
        <end position="171"/>
    </location>
</feature>
<feature type="transmembrane region" description="Helical" evidence="7">
    <location>
        <begin position="244"/>
        <end position="266"/>
    </location>
</feature>
<keyword evidence="3" id="KW-1003">Cell membrane</keyword>
<dbReference type="RefSeq" id="WP_252917714.1">
    <property type="nucleotide sequence ID" value="NZ_JAAAML010000007.1"/>
</dbReference>
<evidence type="ECO:0000256" key="5">
    <source>
        <dbReference type="ARBA" id="ARBA00022989"/>
    </source>
</evidence>
<feature type="transmembrane region" description="Helical" evidence="7">
    <location>
        <begin position="20"/>
        <end position="47"/>
    </location>
</feature>
<evidence type="ECO:0000256" key="4">
    <source>
        <dbReference type="ARBA" id="ARBA00022692"/>
    </source>
</evidence>